<dbReference type="InterPro" id="IPR027417">
    <property type="entry name" value="P-loop_NTPase"/>
</dbReference>
<dbReference type="GO" id="GO:0016787">
    <property type="term" value="F:hydrolase activity"/>
    <property type="evidence" value="ECO:0007669"/>
    <property type="project" value="UniProtKB-KW"/>
</dbReference>
<reference evidence="10" key="2">
    <citation type="submission" date="2013-10" db="EMBL/GenBank/DDBJ databases">
        <authorList>
            <person name="Aslett M."/>
        </authorList>
    </citation>
    <scope>NUCLEOTIDE SEQUENCE</scope>
    <source>
        <strain evidence="10">Houghton</strain>
    </source>
</reference>
<feature type="compositionally biased region" description="Low complexity" evidence="7">
    <location>
        <begin position="44"/>
        <end position="61"/>
    </location>
</feature>
<dbReference type="InterPro" id="IPR014014">
    <property type="entry name" value="RNA_helicase_DEAD_Q_motif"/>
</dbReference>
<dbReference type="AlphaFoldDB" id="U6GHD6"/>
<keyword evidence="4 6" id="KW-0067">ATP-binding</keyword>
<comment type="function">
    <text evidence="6">RNA helicase.</text>
</comment>
<keyword evidence="6" id="KW-0694">RNA-binding</keyword>
<dbReference type="Proteomes" id="UP000018050">
    <property type="component" value="Unassembled WGS sequence"/>
</dbReference>
<dbReference type="InterPro" id="IPR011545">
    <property type="entry name" value="DEAD/DEAH_box_helicase_dom"/>
</dbReference>
<feature type="compositionally biased region" description="Low complexity" evidence="7">
    <location>
        <begin position="16"/>
        <end position="36"/>
    </location>
</feature>
<feature type="region of interest" description="Disordered" evidence="7">
    <location>
        <begin position="1"/>
        <end position="61"/>
    </location>
</feature>
<evidence type="ECO:0000313" key="11">
    <source>
        <dbReference type="Proteomes" id="UP000018050"/>
    </source>
</evidence>
<gene>
    <name evidence="10" type="ORF">EAH_00044850</name>
</gene>
<keyword evidence="1 6" id="KW-0547">Nucleotide-binding</keyword>
<evidence type="ECO:0000256" key="2">
    <source>
        <dbReference type="ARBA" id="ARBA00022801"/>
    </source>
</evidence>
<dbReference type="RefSeq" id="XP_013250272.1">
    <property type="nucleotide sequence ID" value="XM_013394818.1"/>
</dbReference>
<dbReference type="EMBL" id="HG671060">
    <property type="protein sequence ID" value="CDI79661.1"/>
    <property type="molecule type" value="Genomic_DNA"/>
</dbReference>
<sequence length="228" mass="23621">MGEKKKARASKEGSLAAAAATAAAAAAATDDSSSASPGKGANKQQEQQQQQQGQQQQQEAEAASFESLGLCREICAAAAAAKWQRPTEVQQKVIPLVLQQLQRLRGVHTLQHRDLIAVAKTGSGKTGAFLLPLLQQLVQHGSSSSRISSSSSSSSSPFAVILSPTRELALQVFDWVQALTAAAAAAESTAAAAAAAAAALRGCCCALVGDMLYWMKRINFSAPNTLTS</sequence>
<evidence type="ECO:0000313" key="10">
    <source>
        <dbReference type="EMBL" id="CDI79661.1"/>
    </source>
</evidence>
<dbReference type="SUPFAM" id="SSF52540">
    <property type="entry name" value="P-loop containing nucleoside triphosphate hydrolases"/>
    <property type="match status" value="1"/>
</dbReference>
<evidence type="ECO:0000256" key="6">
    <source>
        <dbReference type="RuleBase" id="RU365068"/>
    </source>
</evidence>
<evidence type="ECO:0000256" key="4">
    <source>
        <dbReference type="ARBA" id="ARBA00022840"/>
    </source>
</evidence>
<accession>U6GHD6</accession>
<dbReference type="OMA" id="RGCCCAL"/>
<feature type="domain" description="DEAD-box RNA helicase Q" evidence="9">
    <location>
        <begin position="63"/>
        <end position="91"/>
    </location>
</feature>
<keyword evidence="3 6" id="KW-0347">Helicase</keyword>
<reference evidence="10" key="1">
    <citation type="submission" date="2013-10" db="EMBL/GenBank/DDBJ databases">
        <title>Genomic analysis of the causative agents of coccidiosis in chickens.</title>
        <authorList>
            <person name="Reid A.J."/>
            <person name="Blake D."/>
            <person name="Billington K."/>
            <person name="Browne H."/>
            <person name="Dunn M."/>
            <person name="Hung S."/>
            <person name="Kawahara F."/>
            <person name="Miranda-Saavedra D."/>
            <person name="Mourier T."/>
            <person name="Nagra H."/>
            <person name="Otto T.D."/>
            <person name="Rawlings N."/>
            <person name="Sanchez A."/>
            <person name="Sanders M."/>
            <person name="Subramaniam C."/>
            <person name="Tay Y."/>
            <person name="Dear P."/>
            <person name="Doerig C."/>
            <person name="Gruber A."/>
            <person name="Parkinson J."/>
            <person name="Shirley M."/>
            <person name="Wan K.L."/>
            <person name="Berriman M."/>
            <person name="Tomley F."/>
            <person name="Pain A."/>
        </authorList>
    </citation>
    <scope>NUCLEOTIDE SEQUENCE</scope>
    <source>
        <strain evidence="10">Houghton</strain>
    </source>
</reference>
<dbReference type="InterPro" id="IPR014001">
    <property type="entry name" value="Helicase_ATP-bd"/>
</dbReference>
<dbReference type="OrthoDB" id="10261904at2759"/>
<dbReference type="VEuPathDB" id="ToxoDB:EAH_00044850"/>
<evidence type="ECO:0000259" key="9">
    <source>
        <dbReference type="PROSITE" id="PS51195"/>
    </source>
</evidence>
<dbReference type="GO" id="GO:0003723">
    <property type="term" value="F:RNA binding"/>
    <property type="evidence" value="ECO:0007669"/>
    <property type="project" value="UniProtKB-UniRule"/>
</dbReference>
<dbReference type="EC" id="3.6.4.13" evidence="6"/>
<evidence type="ECO:0000259" key="8">
    <source>
        <dbReference type="PROSITE" id="PS51192"/>
    </source>
</evidence>
<dbReference type="Pfam" id="PF00270">
    <property type="entry name" value="DEAD"/>
    <property type="match status" value="1"/>
</dbReference>
<comment type="similarity">
    <text evidence="6">Belongs to the DEAD box helicase family.</text>
</comment>
<evidence type="ECO:0000256" key="7">
    <source>
        <dbReference type="SAM" id="MobiDB-lite"/>
    </source>
</evidence>
<proteinExistence type="inferred from homology"/>
<dbReference type="Gene3D" id="3.40.50.300">
    <property type="entry name" value="P-loop containing nucleotide triphosphate hydrolases"/>
    <property type="match status" value="1"/>
</dbReference>
<feature type="short sequence motif" description="Q motif" evidence="5">
    <location>
        <begin position="63"/>
        <end position="91"/>
    </location>
</feature>
<comment type="catalytic activity">
    <reaction evidence="6">
        <text>ATP + H2O = ADP + phosphate + H(+)</text>
        <dbReference type="Rhea" id="RHEA:13065"/>
        <dbReference type="ChEBI" id="CHEBI:15377"/>
        <dbReference type="ChEBI" id="CHEBI:15378"/>
        <dbReference type="ChEBI" id="CHEBI:30616"/>
        <dbReference type="ChEBI" id="CHEBI:43474"/>
        <dbReference type="ChEBI" id="CHEBI:456216"/>
        <dbReference type="EC" id="3.6.4.13"/>
    </reaction>
</comment>
<dbReference type="GeneID" id="25272555"/>
<organism evidence="10 11">
    <name type="scientific">Eimeria acervulina</name>
    <name type="common">Coccidian parasite</name>
    <dbReference type="NCBI Taxonomy" id="5801"/>
    <lineage>
        <taxon>Eukaryota</taxon>
        <taxon>Sar</taxon>
        <taxon>Alveolata</taxon>
        <taxon>Apicomplexa</taxon>
        <taxon>Conoidasida</taxon>
        <taxon>Coccidia</taxon>
        <taxon>Eucoccidiorida</taxon>
        <taxon>Eimeriorina</taxon>
        <taxon>Eimeriidae</taxon>
        <taxon>Eimeria</taxon>
    </lineage>
</organism>
<dbReference type="PROSITE" id="PS51195">
    <property type="entry name" value="Q_MOTIF"/>
    <property type="match status" value="1"/>
</dbReference>
<protein>
    <recommendedName>
        <fullName evidence="6">ATP-dependent RNA helicase</fullName>
        <ecNumber evidence="6">3.6.4.13</ecNumber>
    </recommendedName>
</protein>
<evidence type="ECO:0000256" key="5">
    <source>
        <dbReference type="PROSITE-ProRule" id="PRU00552"/>
    </source>
</evidence>
<dbReference type="PROSITE" id="PS51192">
    <property type="entry name" value="HELICASE_ATP_BIND_1"/>
    <property type="match status" value="1"/>
</dbReference>
<dbReference type="GO" id="GO:0003724">
    <property type="term" value="F:RNA helicase activity"/>
    <property type="evidence" value="ECO:0007669"/>
    <property type="project" value="UniProtKB-EC"/>
</dbReference>
<name>U6GHD6_EIMAC</name>
<feature type="domain" description="Helicase ATP-binding" evidence="8">
    <location>
        <begin position="106"/>
        <end position="228"/>
    </location>
</feature>
<dbReference type="PANTHER" id="PTHR24031">
    <property type="entry name" value="RNA HELICASE"/>
    <property type="match status" value="1"/>
</dbReference>
<evidence type="ECO:0000256" key="1">
    <source>
        <dbReference type="ARBA" id="ARBA00022741"/>
    </source>
</evidence>
<comment type="domain">
    <text evidence="6">The Q motif is unique to and characteristic of the DEAD box family of RNA helicases and controls ATP binding and hydrolysis.</text>
</comment>
<evidence type="ECO:0000256" key="3">
    <source>
        <dbReference type="ARBA" id="ARBA00022806"/>
    </source>
</evidence>
<keyword evidence="2 6" id="KW-0378">Hydrolase</keyword>
<dbReference type="GO" id="GO:0005524">
    <property type="term" value="F:ATP binding"/>
    <property type="evidence" value="ECO:0007669"/>
    <property type="project" value="UniProtKB-UniRule"/>
</dbReference>
<keyword evidence="11" id="KW-1185">Reference proteome</keyword>